<accession>A0A3A8P1I1</accession>
<feature type="domain" description="Novel STAND NTPase 3" evidence="1">
    <location>
        <begin position="253"/>
        <end position="403"/>
    </location>
</feature>
<protein>
    <recommendedName>
        <fullName evidence="1">Novel STAND NTPase 3 domain-containing protein</fullName>
    </recommendedName>
</protein>
<organism evidence="2 3">
    <name type="scientific">Corallococcus sicarius</name>
    <dbReference type="NCBI Taxonomy" id="2316726"/>
    <lineage>
        <taxon>Bacteria</taxon>
        <taxon>Pseudomonadati</taxon>
        <taxon>Myxococcota</taxon>
        <taxon>Myxococcia</taxon>
        <taxon>Myxococcales</taxon>
        <taxon>Cystobacterineae</taxon>
        <taxon>Myxococcaceae</taxon>
        <taxon>Corallococcus</taxon>
    </lineage>
</organism>
<dbReference type="Gene3D" id="3.40.50.300">
    <property type="entry name" value="P-loop containing nucleotide triphosphate hydrolases"/>
    <property type="match status" value="1"/>
</dbReference>
<dbReference type="SUPFAM" id="SSF52540">
    <property type="entry name" value="P-loop containing nucleoside triphosphate hydrolases"/>
    <property type="match status" value="1"/>
</dbReference>
<comment type="caution">
    <text evidence="2">The sequence shown here is derived from an EMBL/GenBank/DDBJ whole genome shotgun (WGS) entry which is preliminary data.</text>
</comment>
<dbReference type="InterPro" id="IPR049050">
    <property type="entry name" value="nSTAND3"/>
</dbReference>
<name>A0A3A8P1I1_9BACT</name>
<dbReference type="Pfam" id="PF20720">
    <property type="entry name" value="nSTAND3"/>
    <property type="match status" value="1"/>
</dbReference>
<reference evidence="3" key="1">
    <citation type="submission" date="2018-09" db="EMBL/GenBank/DDBJ databases">
        <authorList>
            <person name="Livingstone P.G."/>
            <person name="Whitworth D.E."/>
        </authorList>
    </citation>
    <scope>NUCLEOTIDE SEQUENCE [LARGE SCALE GENOMIC DNA]</scope>
    <source>
        <strain evidence="3">CA040B</strain>
    </source>
</reference>
<sequence length="1379" mass="152222">MKTDTPKETGGLAALRGYDYQEEATVWLALHLIFERRAPHVIIEPAPHADLEATPAEEASSVVRHEPTRFLFQIKYRGSAWSAPSLFRKIIEAAPAPEPGAMRSRRRTLAPVEQLAADSSLHYVLITNGQFVSNAREFVISGLEHLPRNVPGAHLTVPEGVSADEISSRIGAMELLTRSELAARVRGLFASPEVALFVPATRLDEALMLLKQDVHARLVGDRPLTWTREEIIKRLRGLGGAPARTSDMDDFEPPRGYDQLVQRLHRENRLLLKGPPGVGKTLVADMLAHELRTARTPFEVVHAGSPGEIRQRLQQEGPFLFRVDDPWGQDSRIPEKGWAQQLPNLFRQVSGPAGSAHKILVTTRMGLLGDVYAQSVPKEVTSASETLDPESYDSAARLRILERKRRALQAVARRQFVRQHREEIVETLKVPLSIDHFVSSVGAAPPDSHLDLAKLLHDAEVEELSGTLQRELLGMDWARLPAMFLWTQLCVSAACDIDLARMRAQRLQRQAQKPLPFQKLVDWMVEAGWLRRNERRLNAHPTTVTGLERLLDFLPDEADHLVGELLEHMCAANEVQAAYELADRLPDARRASVPQAVAATIQQHFLEELLRTEPANFGGLLHAAQRWMPEGSPLALLIVALISPSKRGDDGWWEITNWAPPDWQPSTYHLVQASAESRQVLERYIRLWPTTANLGLHENGFAEWTSRFEWDLSQVYRKSLEEALDSGGCAVGDLARGALGGMAPAYEELLDRIFLASNQLQQDEEPSALLLKARQGILDDAYADYLLTRDGPPTPEEAASTALDGWMAVRRKREGYSWILTHPHKERLYSSWGEAILEGVPSPSEEEIESFLNAGDDTSPLMAWRIIAERQFTGFAPRMVEALSTTSLESIEPCLETLSRLISAPALGAALRDRSPGWSEERRALVALVALGLEEWSSDEKKPYRDEVGAAIGEPLAHLVELCARTLAGKSGPEVVARLSHEDRELLRRWAQQPEEQVRKASLLTLATAGESVLLESEYALEQENFEVRKTAIQALSLDASPAARALLLRALSDVDASVRVAAVHALGTGASSEEQQSILNLALDESSYVRTACVEVIVRERWDAGREPLAALLRDVHDHGPGVEEHVVHGIARAAAKALAQWKPHPPAAVDALLRFVTDGLAANTDPNVHEEVLRLLIAHDDPRVAATVSSAIGVVAGEKRSSAVRIRSLLLQALILHLHRWPGHCAGVSVLPIAQEAMSANAFSAGRAMLVLGMVGAHADTARLLEQEGHRLERALLAVLGAAVTKAAPSKEAEQELCQDEDAGQLVAWARGGQSATAEVWESRWRAHARLHTWLAELWEERVGWPSAILLGGKLCLGSTFMESIKAHHRLQDGPAR</sequence>
<evidence type="ECO:0000313" key="2">
    <source>
        <dbReference type="EMBL" id="RKH45594.1"/>
    </source>
</evidence>
<dbReference type="InterPro" id="IPR027417">
    <property type="entry name" value="P-loop_NTPase"/>
</dbReference>
<evidence type="ECO:0000313" key="3">
    <source>
        <dbReference type="Proteomes" id="UP000273405"/>
    </source>
</evidence>
<dbReference type="InterPro" id="IPR016024">
    <property type="entry name" value="ARM-type_fold"/>
</dbReference>
<dbReference type="EMBL" id="RAWG01000033">
    <property type="protein sequence ID" value="RKH45594.1"/>
    <property type="molecule type" value="Genomic_DNA"/>
</dbReference>
<gene>
    <name evidence="2" type="ORF">D7X12_07420</name>
</gene>
<dbReference type="SUPFAM" id="SSF48371">
    <property type="entry name" value="ARM repeat"/>
    <property type="match status" value="1"/>
</dbReference>
<dbReference type="Gene3D" id="1.25.10.10">
    <property type="entry name" value="Leucine-rich Repeat Variant"/>
    <property type="match status" value="1"/>
</dbReference>
<proteinExistence type="predicted"/>
<dbReference type="InterPro" id="IPR011989">
    <property type="entry name" value="ARM-like"/>
</dbReference>
<keyword evidence="3" id="KW-1185">Reference proteome</keyword>
<dbReference type="Proteomes" id="UP000273405">
    <property type="component" value="Unassembled WGS sequence"/>
</dbReference>
<dbReference type="CDD" id="cd00009">
    <property type="entry name" value="AAA"/>
    <property type="match status" value="1"/>
</dbReference>
<dbReference type="RefSeq" id="WP_120624558.1">
    <property type="nucleotide sequence ID" value="NZ_RAWG01000033.1"/>
</dbReference>
<dbReference type="OrthoDB" id="5516601at2"/>
<dbReference type="Pfam" id="PF13646">
    <property type="entry name" value="HEAT_2"/>
    <property type="match status" value="1"/>
</dbReference>
<evidence type="ECO:0000259" key="1">
    <source>
        <dbReference type="Pfam" id="PF20720"/>
    </source>
</evidence>